<feature type="transmembrane region" description="Helical" evidence="10">
    <location>
        <begin position="21"/>
        <end position="39"/>
    </location>
</feature>
<keyword evidence="4 10" id="KW-0812">Transmembrane</keyword>
<dbReference type="InterPro" id="IPR012621">
    <property type="entry name" value="Tom7"/>
</dbReference>
<evidence type="ECO:0000256" key="4">
    <source>
        <dbReference type="ARBA" id="ARBA00022692"/>
    </source>
</evidence>
<organism evidence="11 12">
    <name type="scientific">Nelumbo nucifera</name>
    <name type="common">Sacred lotus</name>
    <dbReference type="NCBI Taxonomy" id="4432"/>
    <lineage>
        <taxon>Eukaryota</taxon>
        <taxon>Viridiplantae</taxon>
        <taxon>Streptophyta</taxon>
        <taxon>Embryophyta</taxon>
        <taxon>Tracheophyta</taxon>
        <taxon>Spermatophyta</taxon>
        <taxon>Magnoliopsida</taxon>
        <taxon>Proteales</taxon>
        <taxon>Nelumbonaceae</taxon>
        <taxon>Nelumbo</taxon>
    </lineage>
</organism>
<keyword evidence="7 10" id="KW-1133">Transmembrane helix</keyword>
<keyword evidence="6" id="KW-0653">Protein transport</keyword>
<comment type="similarity">
    <text evidence="2">Belongs to the Tom7 family.</text>
</comment>
<sequence length="56" mass="6582">MNKSTVKCLKEWSTRTRKKTKFINHYCFIPLVIIIVLNSEPNQRYLNSSPPSKLKS</sequence>
<dbReference type="GO" id="GO:0030150">
    <property type="term" value="P:protein import into mitochondrial matrix"/>
    <property type="evidence" value="ECO:0007669"/>
    <property type="project" value="InterPro"/>
</dbReference>
<dbReference type="GO" id="GO:0005742">
    <property type="term" value="C:mitochondrial outer membrane translocase complex"/>
    <property type="evidence" value="ECO:0007669"/>
    <property type="project" value="InterPro"/>
</dbReference>
<evidence type="ECO:0000256" key="8">
    <source>
        <dbReference type="ARBA" id="ARBA00023128"/>
    </source>
</evidence>
<gene>
    <name evidence="11" type="ORF">HUJ06_023100</name>
</gene>
<dbReference type="Pfam" id="PF08038">
    <property type="entry name" value="Tom7"/>
    <property type="match status" value="1"/>
</dbReference>
<keyword evidence="9 10" id="KW-0472">Membrane</keyword>
<evidence type="ECO:0000256" key="3">
    <source>
        <dbReference type="ARBA" id="ARBA00022448"/>
    </source>
</evidence>
<evidence type="ECO:0000256" key="6">
    <source>
        <dbReference type="ARBA" id="ARBA00022927"/>
    </source>
</evidence>
<dbReference type="EMBL" id="DUZY01000001">
    <property type="protein sequence ID" value="DAD21637.1"/>
    <property type="molecule type" value="Genomic_DNA"/>
</dbReference>
<dbReference type="PANTHER" id="PTHR34944">
    <property type="entry name" value="MITOCHONDRIAL IMPORT RECEPTOR SUBUNIT TOM7"/>
    <property type="match status" value="1"/>
</dbReference>
<evidence type="ECO:0000256" key="7">
    <source>
        <dbReference type="ARBA" id="ARBA00022989"/>
    </source>
</evidence>
<comment type="subcellular location">
    <subcellularLocation>
        <location evidence="1">Mitochondrion outer membrane</location>
        <topology evidence="1">Single-pass membrane protein</topology>
    </subcellularLocation>
</comment>
<keyword evidence="8" id="KW-0496">Mitochondrion</keyword>
<name>A0A822XN02_NELNU</name>
<dbReference type="Proteomes" id="UP000607653">
    <property type="component" value="Unassembled WGS sequence"/>
</dbReference>
<evidence type="ECO:0000313" key="12">
    <source>
        <dbReference type="Proteomes" id="UP000607653"/>
    </source>
</evidence>
<evidence type="ECO:0000256" key="10">
    <source>
        <dbReference type="SAM" id="Phobius"/>
    </source>
</evidence>
<accession>A0A822XN02</accession>
<evidence type="ECO:0000256" key="9">
    <source>
        <dbReference type="ARBA" id="ARBA00023136"/>
    </source>
</evidence>
<dbReference type="PANTHER" id="PTHR34944:SF2">
    <property type="entry name" value="MITOCHONDRIAL IMPORT RECEPTOR SUBUNIT TOM7"/>
    <property type="match status" value="1"/>
</dbReference>
<evidence type="ECO:0000256" key="1">
    <source>
        <dbReference type="ARBA" id="ARBA00004572"/>
    </source>
</evidence>
<keyword evidence="12" id="KW-1185">Reference proteome</keyword>
<keyword evidence="5" id="KW-1000">Mitochondrion outer membrane</keyword>
<reference evidence="11 12" key="1">
    <citation type="journal article" date="2020" name="Mol. Biol. Evol.">
        <title>Distinct Expression and Methylation Patterns for Genes with Different Fates following a Single Whole-Genome Duplication in Flowering Plants.</title>
        <authorList>
            <person name="Shi T."/>
            <person name="Rahmani R.S."/>
            <person name="Gugger P.F."/>
            <person name="Wang M."/>
            <person name="Li H."/>
            <person name="Zhang Y."/>
            <person name="Li Z."/>
            <person name="Wang Q."/>
            <person name="Van de Peer Y."/>
            <person name="Marchal K."/>
            <person name="Chen J."/>
        </authorList>
    </citation>
    <scope>NUCLEOTIDE SEQUENCE [LARGE SCALE GENOMIC DNA]</scope>
    <source>
        <tissue evidence="11">Leaf</tissue>
    </source>
</reference>
<evidence type="ECO:0000313" key="11">
    <source>
        <dbReference type="EMBL" id="DAD21637.1"/>
    </source>
</evidence>
<dbReference type="AlphaFoldDB" id="A0A822XN02"/>
<evidence type="ECO:0000256" key="2">
    <source>
        <dbReference type="ARBA" id="ARBA00010917"/>
    </source>
</evidence>
<protein>
    <submittedName>
        <fullName evidence="11">Uncharacterized protein</fullName>
    </submittedName>
</protein>
<evidence type="ECO:0000256" key="5">
    <source>
        <dbReference type="ARBA" id="ARBA00022787"/>
    </source>
</evidence>
<proteinExistence type="inferred from homology"/>
<keyword evidence="3" id="KW-0813">Transport</keyword>
<comment type="caution">
    <text evidence="11">The sequence shown here is derived from an EMBL/GenBank/DDBJ whole genome shotgun (WGS) entry which is preliminary data.</text>
</comment>